<feature type="signal peptide" evidence="1">
    <location>
        <begin position="1"/>
        <end position="19"/>
    </location>
</feature>
<organism evidence="2 3">
    <name type="scientific">Lentinus brumalis</name>
    <dbReference type="NCBI Taxonomy" id="2498619"/>
    <lineage>
        <taxon>Eukaryota</taxon>
        <taxon>Fungi</taxon>
        <taxon>Dikarya</taxon>
        <taxon>Basidiomycota</taxon>
        <taxon>Agaricomycotina</taxon>
        <taxon>Agaricomycetes</taxon>
        <taxon>Polyporales</taxon>
        <taxon>Polyporaceae</taxon>
        <taxon>Lentinus</taxon>
    </lineage>
</organism>
<dbReference type="Proteomes" id="UP000256964">
    <property type="component" value="Unassembled WGS sequence"/>
</dbReference>
<name>A0A371DRC2_9APHY</name>
<evidence type="ECO:0000256" key="1">
    <source>
        <dbReference type="SAM" id="SignalP"/>
    </source>
</evidence>
<keyword evidence="1" id="KW-0732">Signal</keyword>
<feature type="chain" id="PRO_5016604370" evidence="1">
    <location>
        <begin position="20"/>
        <end position="149"/>
    </location>
</feature>
<protein>
    <submittedName>
        <fullName evidence="2">Uncharacterized protein</fullName>
    </submittedName>
</protein>
<proteinExistence type="predicted"/>
<dbReference type="AlphaFoldDB" id="A0A371DRC2"/>
<accession>A0A371DRC2</accession>
<reference evidence="2 3" key="1">
    <citation type="journal article" date="2018" name="Biotechnol. Biofuels">
        <title>Integrative visual omics of the white-rot fungus Polyporus brumalis exposes the biotechnological potential of its oxidative enzymes for delignifying raw plant biomass.</title>
        <authorList>
            <person name="Miyauchi S."/>
            <person name="Rancon A."/>
            <person name="Drula E."/>
            <person name="Hage H."/>
            <person name="Chaduli D."/>
            <person name="Favel A."/>
            <person name="Grisel S."/>
            <person name="Henrissat B."/>
            <person name="Herpoel-Gimbert I."/>
            <person name="Ruiz-Duenas F.J."/>
            <person name="Chevret D."/>
            <person name="Hainaut M."/>
            <person name="Lin J."/>
            <person name="Wang M."/>
            <person name="Pangilinan J."/>
            <person name="Lipzen A."/>
            <person name="Lesage-Meessen L."/>
            <person name="Navarro D."/>
            <person name="Riley R."/>
            <person name="Grigoriev I.V."/>
            <person name="Zhou S."/>
            <person name="Raouche S."/>
            <person name="Rosso M.N."/>
        </authorList>
    </citation>
    <scope>NUCLEOTIDE SEQUENCE [LARGE SCALE GENOMIC DNA]</scope>
    <source>
        <strain evidence="2 3">BRFM 1820</strain>
    </source>
</reference>
<sequence>MPNGAVLWLLLFALSLSQAPRSQFPATPPSEHLERVNAISPSNLGTVLILYGRANISGRSSRQPLAGQKRAGTLGRGHHSCFRVFPDPCPGWPQAHPLSFSSPRCYSSINLMSYRNIMALAGLQWLHSRTWESHSGMGSPPKPRYKLQM</sequence>
<keyword evidence="3" id="KW-1185">Reference proteome</keyword>
<dbReference type="EMBL" id="KZ857383">
    <property type="protein sequence ID" value="RDX55082.1"/>
    <property type="molecule type" value="Genomic_DNA"/>
</dbReference>
<evidence type="ECO:0000313" key="2">
    <source>
        <dbReference type="EMBL" id="RDX55082.1"/>
    </source>
</evidence>
<evidence type="ECO:0000313" key="3">
    <source>
        <dbReference type="Proteomes" id="UP000256964"/>
    </source>
</evidence>
<gene>
    <name evidence="2" type="ORF">OH76DRAFT_864790</name>
</gene>